<dbReference type="SMART" id="SM00422">
    <property type="entry name" value="HTH_MERR"/>
    <property type="match status" value="1"/>
</dbReference>
<evidence type="ECO:0000313" key="6">
    <source>
        <dbReference type="EMBL" id="PJF34679.1"/>
    </source>
</evidence>
<evidence type="ECO:0000256" key="1">
    <source>
        <dbReference type="ARBA" id="ARBA00023015"/>
    </source>
</evidence>
<feature type="domain" description="HTH merR-type" evidence="4">
    <location>
        <begin position="23"/>
        <end position="82"/>
    </location>
</feature>
<dbReference type="CDD" id="cd01104">
    <property type="entry name" value="HTH_MlrA-CarA"/>
    <property type="match status" value="1"/>
</dbReference>
<dbReference type="SUPFAM" id="SSF52242">
    <property type="entry name" value="Cobalamin (vitamin B12)-binding domain"/>
    <property type="match status" value="1"/>
</dbReference>
<dbReference type="EMBL" id="PGTM01000303">
    <property type="protein sequence ID" value="PJF34679.1"/>
    <property type="molecule type" value="Genomic_DNA"/>
</dbReference>
<evidence type="ECO:0000259" key="5">
    <source>
        <dbReference type="PROSITE" id="PS51332"/>
    </source>
</evidence>
<dbReference type="InterPro" id="IPR003759">
    <property type="entry name" value="Cbl-bd_cap"/>
</dbReference>
<dbReference type="InterPro" id="IPR009061">
    <property type="entry name" value="DNA-bd_dom_put_sf"/>
</dbReference>
<dbReference type="SUPFAM" id="SSF46955">
    <property type="entry name" value="Putative DNA-binding domain"/>
    <property type="match status" value="1"/>
</dbReference>
<dbReference type="GO" id="GO:0003700">
    <property type="term" value="F:DNA-binding transcription factor activity"/>
    <property type="evidence" value="ECO:0007669"/>
    <property type="project" value="InterPro"/>
</dbReference>
<dbReference type="InterPro" id="IPR047057">
    <property type="entry name" value="MerR_fam"/>
</dbReference>
<keyword evidence="3" id="KW-0804">Transcription</keyword>
<dbReference type="AlphaFoldDB" id="A0A2M8PAV3"/>
<keyword evidence="2" id="KW-0238">DNA-binding</keyword>
<feature type="domain" description="B12-binding" evidence="5">
    <location>
        <begin position="193"/>
        <end position="323"/>
    </location>
</feature>
<sequence length="323" mass="36383">MRRQLEDYSDEPIYNMKAVEQQTGISAATLRAWERRYLLIEPKRTPSGYRLYSDRDIALLRWVRQQMNEGLTISRVVAMLEAARQNGEAIYVEPQDPVALARQTPQPPSDFVQPLVQALISLDTERADEVIEQTFALYTMPTVYVEVIAPALIEIGELWHRGEISISIEHFATTYLRGRLLSLLQAYLHRTDMPMIIVGCAPGERHEIGALIFAVMLRQQGFNAIYLGQDVPVDDIVQTALQERAAMVCLSANNQASALALREVQPLLERSGHPNPPLFGYGGRAFDTDPALRQQVKGHYLGSDPRDAVNLIHNLLRAQRNGK</sequence>
<dbReference type="InterPro" id="IPR000551">
    <property type="entry name" value="MerR-type_HTH_dom"/>
</dbReference>
<comment type="caution">
    <text evidence="6">The sequence shown here is derived from an EMBL/GenBank/DDBJ whole genome shotgun (WGS) entry which is preliminary data.</text>
</comment>
<dbReference type="Pfam" id="PF02310">
    <property type="entry name" value="B12-binding"/>
    <property type="match status" value="1"/>
</dbReference>
<dbReference type="GO" id="GO:0003677">
    <property type="term" value="F:DNA binding"/>
    <property type="evidence" value="ECO:0007669"/>
    <property type="project" value="UniProtKB-KW"/>
</dbReference>
<dbReference type="Gene3D" id="1.10.1240.10">
    <property type="entry name" value="Methionine synthase domain"/>
    <property type="match status" value="1"/>
</dbReference>
<dbReference type="InterPro" id="IPR036594">
    <property type="entry name" value="Meth_synthase_dom"/>
</dbReference>
<dbReference type="PANTHER" id="PTHR30204">
    <property type="entry name" value="REDOX-CYCLING DRUG-SENSING TRANSCRIPTIONAL ACTIVATOR SOXR"/>
    <property type="match status" value="1"/>
</dbReference>
<reference evidence="6 7" key="1">
    <citation type="submission" date="2017-11" db="EMBL/GenBank/DDBJ databases">
        <title>Evolution of Phototrophy in the Chloroflexi Phylum Driven by Horizontal Gene Transfer.</title>
        <authorList>
            <person name="Ward L.M."/>
            <person name="Hemp J."/>
            <person name="Shih P.M."/>
            <person name="Mcglynn S.E."/>
            <person name="Fischer W."/>
        </authorList>
    </citation>
    <scope>NUCLEOTIDE SEQUENCE [LARGE SCALE GENOMIC DNA]</scope>
    <source>
        <strain evidence="6">JP3_13</strain>
    </source>
</reference>
<dbReference type="Proteomes" id="UP000229681">
    <property type="component" value="Unassembled WGS sequence"/>
</dbReference>
<dbReference type="PANTHER" id="PTHR30204:SF67">
    <property type="entry name" value="HTH-TYPE TRANSCRIPTIONAL REGULATOR MLRA-RELATED"/>
    <property type="match status" value="1"/>
</dbReference>
<dbReference type="GO" id="GO:0046872">
    <property type="term" value="F:metal ion binding"/>
    <property type="evidence" value="ECO:0007669"/>
    <property type="project" value="InterPro"/>
</dbReference>
<evidence type="ECO:0000256" key="2">
    <source>
        <dbReference type="ARBA" id="ARBA00023125"/>
    </source>
</evidence>
<dbReference type="Gene3D" id="1.10.1660.10">
    <property type="match status" value="1"/>
</dbReference>
<organism evidence="6 7">
    <name type="scientific">Candidatus Thermofonsia Clade 1 bacterium</name>
    <dbReference type="NCBI Taxonomy" id="2364210"/>
    <lineage>
        <taxon>Bacteria</taxon>
        <taxon>Bacillati</taxon>
        <taxon>Chloroflexota</taxon>
        <taxon>Candidatus Thermofontia</taxon>
        <taxon>Candidatus Thermofonsia Clade 1</taxon>
    </lineage>
</organism>
<name>A0A2M8PAV3_9CHLR</name>
<evidence type="ECO:0000256" key="3">
    <source>
        <dbReference type="ARBA" id="ARBA00023163"/>
    </source>
</evidence>
<protein>
    <submittedName>
        <fullName evidence="6">MerR family transcriptional regulator</fullName>
    </submittedName>
</protein>
<dbReference type="PROSITE" id="PS51332">
    <property type="entry name" value="B12_BINDING"/>
    <property type="match status" value="1"/>
</dbReference>
<dbReference type="GO" id="GO:0031419">
    <property type="term" value="F:cobalamin binding"/>
    <property type="evidence" value="ECO:0007669"/>
    <property type="project" value="InterPro"/>
</dbReference>
<dbReference type="InterPro" id="IPR006158">
    <property type="entry name" value="Cobalamin-bd"/>
</dbReference>
<evidence type="ECO:0000313" key="7">
    <source>
        <dbReference type="Proteomes" id="UP000229681"/>
    </source>
</evidence>
<proteinExistence type="predicted"/>
<gene>
    <name evidence="6" type="ORF">CUN49_14445</name>
</gene>
<keyword evidence="1" id="KW-0805">Transcription regulation</keyword>
<accession>A0A2M8PAV3</accession>
<dbReference type="InterPro" id="IPR036724">
    <property type="entry name" value="Cobalamin-bd_sf"/>
</dbReference>
<dbReference type="Gene3D" id="3.40.50.280">
    <property type="entry name" value="Cobalamin-binding domain"/>
    <property type="match status" value="1"/>
</dbReference>
<dbReference type="Pfam" id="PF02607">
    <property type="entry name" value="B12-binding_2"/>
    <property type="match status" value="1"/>
</dbReference>
<evidence type="ECO:0000259" key="4">
    <source>
        <dbReference type="PROSITE" id="PS50937"/>
    </source>
</evidence>
<dbReference type="PROSITE" id="PS50937">
    <property type="entry name" value="HTH_MERR_2"/>
    <property type="match status" value="1"/>
</dbReference>
<dbReference type="Pfam" id="PF13411">
    <property type="entry name" value="MerR_1"/>
    <property type="match status" value="1"/>
</dbReference>